<name>A0A1Y2K303_9PROT</name>
<dbReference type="AlphaFoldDB" id="A0A1Y2K303"/>
<dbReference type="Gene3D" id="1.25.10.10">
    <property type="entry name" value="Leucine-rich Repeat Variant"/>
    <property type="match status" value="1"/>
</dbReference>
<evidence type="ECO:0000313" key="2">
    <source>
        <dbReference type="Proteomes" id="UP000194003"/>
    </source>
</evidence>
<accession>A0A1Y2K303</accession>
<dbReference type="PROSITE" id="PS50077">
    <property type="entry name" value="HEAT_REPEAT"/>
    <property type="match status" value="1"/>
</dbReference>
<comment type="caution">
    <text evidence="1">The sequence shown here is derived from an EMBL/GenBank/DDBJ whole genome shotgun (WGS) entry which is preliminary data.</text>
</comment>
<keyword evidence="2" id="KW-1185">Reference proteome</keyword>
<reference evidence="1 2" key="1">
    <citation type="journal article" date="2016" name="BMC Genomics">
        <title>Combined genomic and structural analyses of a cultured magnetotactic bacterium reveals its niche adaptation to a dynamic environment.</title>
        <authorList>
            <person name="Araujo A.C."/>
            <person name="Morillo V."/>
            <person name="Cypriano J."/>
            <person name="Teixeira L.C."/>
            <person name="Leao P."/>
            <person name="Lyra S."/>
            <person name="Almeida L.G."/>
            <person name="Bazylinski D.A."/>
            <person name="Vasconcellos A.T."/>
            <person name="Abreu F."/>
            <person name="Lins U."/>
        </authorList>
    </citation>
    <scope>NUCLEOTIDE SEQUENCE [LARGE SCALE GENOMIC DNA]</scope>
    <source>
        <strain evidence="1 2">IT-1</strain>
    </source>
</reference>
<organism evidence="1 2">
    <name type="scientific">Magnetofaba australis IT-1</name>
    <dbReference type="NCBI Taxonomy" id="1434232"/>
    <lineage>
        <taxon>Bacteria</taxon>
        <taxon>Pseudomonadati</taxon>
        <taxon>Pseudomonadota</taxon>
        <taxon>Magnetococcia</taxon>
        <taxon>Magnetococcales</taxon>
        <taxon>Magnetococcaceae</taxon>
        <taxon>Magnetofaba</taxon>
    </lineage>
</organism>
<dbReference type="Proteomes" id="UP000194003">
    <property type="component" value="Unassembled WGS sequence"/>
</dbReference>
<dbReference type="InterPro" id="IPR021133">
    <property type="entry name" value="HEAT_type_2"/>
</dbReference>
<dbReference type="EMBL" id="LVJN01000020">
    <property type="protein sequence ID" value="OSM02332.1"/>
    <property type="molecule type" value="Genomic_DNA"/>
</dbReference>
<dbReference type="SUPFAM" id="SSF48371">
    <property type="entry name" value="ARM repeat"/>
    <property type="match status" value="1"/>
</dbReference>
<protein>
    <recommendedName>
        <fullName evidence="3">HEAT repeat domain-containing protein</fullName>
    </recommendedName>
</protein>
<sequence length="174" mass="18736">MDAPELLARYQIKAAPWIQLGEFIFAGEMPAAQWREWTQTHANPKGRAIYLEHLFTSGQRALAEQLCRENPAMLLALGDLLADEEVDVNGRLGIMVVLEELRGTDLAQPLASALLPLVSHPSPRIRGDAATALGLTGSPIALPPLLALAGDADAQVREVAADALEELRETLSEA</sequence>
<dbReference type="STRING" id="1434232.MAIT1_02458"/>
<dbReference type="InterPro" id="IPR016024">
    <property type="entry name" value="ARM-type_fold"/>
</dbReference>
<gene>
    <name evidence="1" type="ORF">MAIT1_02458</name>
</gene>
<dbReference type="InterPro" id="IPR011989">
    <property type="entry name" value="ARM-like"/>
</dbReference>
<dbReference type="Pfam" id="PF13646">
    <property type="entry name" value="HEAT_2"/>
    <property type="match status" value="1"/>
</dbReference>
<evidence type="ECO:0000313" key="1">
    <source>
        <dbReference type="EMBL" id="OSM02332.1"/>
    </source>
</evidence>
<proteinExistence type="predicted"/>
<evidence type="ECO:0008006" key="3">
    <source>
        <dbReference type="Google" id="ProtNLM"/>
    </source>
</evidence>